<dbReference type="CDD" id="cd00075">
    <property type="entry name" value="HATPase"/>
    <property type="match status" value="1"/>
</dbReference>
<evidence type="ECO:0000256" key="4">
    <source>
        <dbReference type="ARBA" id="ARBA00022741"/>
    </source>
</evidence>
<keyword evidence="4" id="KW-0547">Nucleotide-binding</keyword>
<evidence type="ECO:0000313" key="9">
    <source>
        <dbReference type="EMBL" id="GCC53218.1"/>
    </source>
</evidence>
<dbReference type="AlphaFoldDB" id="A0A401UE87"/>
<dbReference type="PANTHER" id="PTHR43065:SF46">
    <property type="entry name" value="C4-DICARBOXYLATE TRANSPORT SENSOR PROTEIN DCTB"/>
    <property type="match status" value="1"/>
</dbReference>
<comment type="catalytic activity">
    <reaction evidence="1">
        <text>ATP + protein L-histidine = ADP + protein N-phospho-L-histidine.</text>
        <dbReference type="EC" id="2.7.13.3"/>
    </reaction>
</comment>
<keyword evidence="7" id="KW-0902">Two-component regulatory system</keyword>
<accession>A0A401UE87</accession>
<dbReference type="InterPro" id="IPR004358">
    <property type="entry name" value="Sig_transdc_His_kin-like_C"/>
</dbReference>
<sequence>MDTEKQIESISFSVDAGLVNRLGKELVGKPETALSELVKNAYDADATVVDVIFKNADQIGGTIIIDDDGVGMDLNQLEKGFMRISSTDKLHSPKSKKFARSKAGRKGIGRFATQRLGQSLTIVTQTVNSDRAIKVTINWNDFKVDTDISLVKNRLEYVDKTKSEGTTLIIENAWEYWSEATVTRVYRYVSDLFQPNYISKKALELKVANKVDSTFKVSFVKVENGQHKVIADPNTMLYNKALATIEGFIDDNHDGYCQVLSNSLDVSKDIIPILHEKQYSKDEPKSSKYKNLSNVHFKAYYFIYQRDQYYTGITKQELANIQKLANEQGGIKLYRNGFRVLPYGESNDDWLLMDKRNFYDSGVNIPFGNRNLFGFVEIIDQKGEFFEETASREGLIENDAFIELITFLNKSFEAAKKTLRYGVEAIKNKIKEERRNHDLVESESIQTTIEKLFALERSVNDILDFNDSSAGNIELKSSALRIIREIKADFQSLIDELGMLRVLASLGLTIGEFTHEVIQFSPSMMGDLSVLDNQNLNAEGIRSLENLRRTIRLFTAYTAYFNATVSANINRELRPQQLTKVVLHFKNIIDSDIQKQNLDFQTETYGYELFTLPMHSSEWSSILFNLYTNAKKAIRRQGVAGKIKVILGRVEIGSKVYIEFLDNGDGIPEENRFKVFEPFFTTSSPLGFEATDEEKLGGTGLGLKIVKDIVQTYGGTVEVGIPDPDYSTCIRIELPEATSKDKERYAV</sequence>
<dbReference type="Pfam" id="PF02518">
    <property type="entry name" value="HATPase_c"/>
    <property type="match status" value="1"/>
</dbReference>
<dbReference type="InterPro" id="IPR036890">
    <property type="entry name" value="HATPase_C_sf"/>
</dbReference>
<evidence type="ECO:0000313" key="10">
    <source>
        <dbReference type="Proteomes" id="UP000288227"/>
    </source>
</evidence>
<dbReference type="GO" id="GO:0005524">
    <property type="term" value="F:ATP binding"/>
    <property type="evidence" value="ECO:0007669"/>
    <property type="project" value="UniProtKB-KW"/>
</dbReference>
<dbReference type="RefSeq" id="WP_127123872.1">
    <property type="nucleotide sequence ID" value="NZ_BHXQ01000007.1"/>
</dbReference>
<evidence type="ECO:0000256" key="7">
    <source>
        <dbReference type="ARBA" id="ARBA00023012"/>
    </source>
</evidence>
<feature type="domain" description="Histidine kinase" evidence="8">
    <location>
        <begin position="512"/>
        <end position="738"/>
    </location>
</feature>
<dbReference type="OrthoDB" id="9816482at2"/>
<dbReference type="Pfam" id="PF13589">
    <property type="entry name" value="HATPase_c_3"/>
    <property type="match status" value="1"/>
</dbReference>
<keyword evidence="5" id="KW-0418">Kinase</keyword>
<dbReference type="InterPro" id="IPR005467">
    <property type="entry name" value="His_kinase_dom"/>
</dbReference>
<dbReference type="EC" id="2.7.13.3" evidence="2"/>
<evidence type="ECO:0000256" key="3">
    <source>
        <dbReference type="ARBA" id="ARBA00022679"/>
    </source>
</evidence>
<keyword evidence="6 9" id="KW-0067">ATP-binding</keyword>
<dbReference type="PRINTS" id="PR00344">
    <property type="entry name" value="BCTRLSENSOR"/>
</dbReference>
<evidence type="ECO:0000256" key="2">
    <source>
        <dbReference type="ARBA" id="ARBA00012438"/>
    </source>
</evidence>
<dbReference type="PROSITE" id="PS50109">
    <property type="entry name" value="HIS_KIN"/>
    <property type="match status" value="1"/>
</dbReference>
<evidence type="ECO:0000256" key="6">
    <source>
        <dbReference type="ARBA" id="ARBA00022840"/>
    </source>
</evidence>
<dbReference type="EMBL" id="BHXQ01000007">
    <property type="protein sequence ID" value="GCC53218.1"/>
    <property type="molecule type" value="Genomic_DNA"/>
</dbReference>
<evidence type="ECO:0000259" key="8">
    <source>
        <dbReference type="PROSITE" id="PS50109"/>
    </source>
</evidence>
<gene>
    <name evidence="9" type="ORF">SanaruYs_34610</name>
</gene>
<dbReference type="Gene3D" id="3.30.565.10">
    <property type="entry name" value="Histidine kinase-like ATPase, C-terminal domain"/>
    <property type="match status" value="2"/>
</dbReference>
<reference evidence="9 10" key="1">
    <citation type="submission" date="2018-11" db="EMBL/GenBank/DDBJ databases">
        <title>Chryseotalea sanarue gen. nov., sp., nov., a member of the family Cytophagaceae, isolated from a brackish lake in Hamamatsu Japan.</title>
        <authorList>
            <person name="Maejima Y."/>
            <person name="Iino T."/>
            <person name="Muraguchi Y."/>
            <person name="Fukuda K."/>
            <person name="Ohkuma M."/>
            <person name="Moriuchi R."/>
            <person name="Dohra H."/>
            <person name="Kimbara K."/>
            <person name="Shintani M."/>
        </authorList>
    </citation>
    <scope>NUCLEOTIDE SEQUENCE [LARGE SCALE GENOMIC DNA]</scope>
    <source>
        <strain evidence="9 10">Ys</strain>
    </source>
</reference>
<evidence type="ECO:0000256" key="1">
    <source>
        <dbReference type="ARBA" id="ARBA00000085"/>
    </source>
</evidence>
<dbReference type="SMART" id="SM00387">
    <property type="entry name" value="HATPase_c"/>
    <property type="match status" value="1"/>
</dbReference>
<organism evidence="9 10">
    <name type="scientific">Chryseotalea sanaruensis</name>
    <dbReference type="NCBI Taxonomy" id="2482724"/>
    <lineage>
        <taxon>Bacteria</taxon>
        <taxon>Pseudomonadati</taxon>
        <taxon>Bacteroidota</taxon>
        <taxon>Cytophagia</taxon>
        <taxon>Cytophagales</taxon>
        <taxon>Chryseotaleaceae</taxon>
        <taxon>Chryseotalea</taxon>
    </lineage>
</organism>
<dbReference type="GO" id="GO:0000160">
    <property type="term" value="P:phosphorelay signal transduction system"/>
    <property type="evidence" value="ECO:0007669"/>
    <property type="project" value="UniProtKB-KW"/>
</dbReference>
<dbReference type="PANTHER" id="PTHR43065">
    <property type="entry name" value="SENSOR HISTIDINE KINASE"/>
    <property type="match status" value="1"/>
</dbReference>
<dbReference type="InterPro" id="IPR003594">
    <property type="entry name" value="HATPase_dom"/>
</dbReference>
<evidence type="ECO:0000256" key="5">
    <source>
        <dbReference type="ARBA" id="ARBA00022777"/>
    </source>
</evidence>
<keyword evidence="10" id="KW-1185">Reference proteome</keyword>
<name>A0A401UE87_9BACT</name>
<dbReference type="Proteomes" id="UP000288227">
    <property type="component" value="Unassembled WGS sequence"/>
</dbReference>
<dbReference type="SUPFAM" id="SSF55874">
    <property type="entry name" value="ATPase domain of HSP90 chaperone/DNA topoisomerase II/histidine kinase"/>
    <property type="match status" value="2"/>
</dbReference>
<comment type="caution">
    <text evidence="9">The sequence shown here is derived from an EMBL/GenBank/DDBJ whole genome shotgun (WGS) entry which is preliminary data.</text>
</comment>
<protein>
    <recommendedName>
        <fullName evidence="2">histidine kinase</fullName>
        <ecNumber evidence="2">2.7.13.3</ecNumber>
    </recommendedName>
</protein>
<keyword evidence="3" id="KW-0808">Transferase</keyword>
<proteinExistence type="predicted"/>
<dbReference type="GO" id="GO:0004673">
    <property type="term" value="F:protein histidine kinase activity"/>
    <property type="evidence" value="ECO:0007669"/>
    <property type="project" value="UniProtKB-EC"/>
</dbReference>